<dbReference type="SUPFAM" id="SSF53098">
    <property type="entry name" value="Ribonuclease H-like"/>
    <property type="match status" value="1"/>
</dbReference>
<reference evidence="8 9" key="1">
    <citation type="submission" date="2019-06" db="EMBL/GenBank/DDBJ databases">
        <title>Whole genome shotgun sequence of Microbacterium liquefaciens NBRC 15037.</title>
        <authorList>
            <person name="Hosoyama A."/>
            <person name="Uohara A."/>
            <person name="Ohji S."/>
            <person name="Ichikawa N."/>
        </authorList>
    </citation>
    <scope>NUCLEOTIDE SEQUENCE [LARGE SCALE GENOMIC DNA]</scope>
    <source>
        <strain evidence="8 9">NBRC 15037</strain>
    </source>
</reference>
<dbReference type="InterPro" id="IPR025246">
    <property type="entry name" value="IS30-like_HTH"/>
</dbReference>
<sequence length="519" mass="58537">MPARKYTEQQRLAFLALIDRGGSVRAAALAVGVSPDRGYRWMKQAGLSTPRSTQRKHTPEDKAEFFRRLAVSGNVSAVARELGFNRVTCYAWAHKAGIFTGAYADAKRQEFLKLRREGVSRREAAQRLGVESHQALDWDKGIRVFSKGRIYPDGRVVLYRPEEVLANVKNPRTAWVQGERVPLARVEQIIDARYLSLLERERLKDLMMTGLSIRKIAAMMGRAPSTISREVRRNTVSRSGYLPHTAHRVSVKRRERPRAAKLALDGPLRDYVATKLKKRWSPEQIRHRLQRDFPHDPGMRVSCETIYQAIYVHAHGELRRELAGSLRRGRSRRKPHRDPQTRTSRFIDEMTPISKRPADVEGRTIPGHWEGDLIVGAGSGSAVATLVERTTRYVVLGHLPIERTADAVRDSLVTALQGMPAALKKTLTWDQGAEMSEHRAFSLATDMAVYFCERASPWQRGTNENTNGLLRQYLPKGTNLRAHDAGALAAIADELNDRPRKALGWDTPTERMNALLSPG</sequence>
<dbReference type="AlphaFoldDB" id="A0A4Y4BDQ8"/>
<evidence type="ECO:0000256" key="1">
    <source>
        <dbReference type="ARBA" id="ARBA00002190"/>
    </source>
</evidence>
<dbReference type="PANTHER" id="PTHR10948">
    <property type="entry name" value="TRANSPOSASE"/>
    <property type="match status" value="1"/>
</dbReference>
<proteinExistence type="inferred from homology"/>
<evidence type="ECO:0000259" key="7">
    <source>
        <dbReference type="PROSITE" id="PS50994"/>
    </source>
</evidence>
<dbReference type="Gene3D" id="3.30.420.10">
    <property type="entry name" value="Ribonuclease H-like superfamily/Ribonuclease H"/>
    <property type="match status" value="1"/>
</dbReference>
<dbReference type="GO" id="GO:0006313">
    <property type="term" value="P:DNA transposition"/>
    <property type="evidence" value="ECO:0007669"/>
    <property type="project" value="InterPro"/>
</dbReference>
<dbReference type="InterPro" id="IPR051917">
    <property type="entry name" value="Transposase-Integrase"/>
</dbReference>
<dbReference type="EMBL" id="BJNQ01000026">
    <property type="protein sequence ID" value="GEC76773.1"/>
    <property type="molecule type" value="Genomic_DNA"/>
</dbReference>
<gene>
    <name evidence="8" type="ORF">MLI01_29180</name>
</gene>
<organism evidence="8 9">
    <name type="scientific">Microbacterium maritypicum</name>
    <name type="common">Microbacterium liquefaciens</name>
    <dbReference type="NCBI Taxonomy" id="33918"/>
    <lineage>
        <taxon>Bacteria</taxon>
        <taxon>Bacillati</taxon>
        <taxon>Actinomycetota</taxon>
        <taxon>Actinomycetes</taxon>
        <taxon>Micrococcales</taxon>
        <taxon>Microbacteriaceae</taxon>
        <taxon>Microbacterium</taxon>
    </lineage>
</organism>
<dbReference type="PROSITE" id="PS50994">
    <property type="entry name" value="INTEGRASE"/>
    <property type="match status" value="1"/>
</dbReference>
<dbReference type="Pfam" id="PF00665">
    <property type="entry name" value="rve"/>
    <property type="match status" value="1"/>
</dbReference>
<dbReference type="GO" id="GO:0003677">
    <property type="term" value="F:DNA binding"/>
    <property type="evidence" value="ECO:0007669"/>
    <property type="project" value="UniProtKB-KW"/>
</dbReference>
<dbReference type="InterPro" id="IPR053392">
    <property type="entry name" value="Transposase_IS30-like"/>
</dbReference>
<dbReference type="InterPro" id="IPR036397">
    <property type="entry name" value="RNaseH_sf"/>
</dbReference>
<evidence type="ECO:0000256" key="3">
    <source>
        <dbReference type="ARBA" id="ARBA00022578"/>
    </source>
</evidence>
<keyword evidence="4" id="KW-0238">DNA-binding</keyword>
<dbReference type="InterPro" id="IPR012337">
    <property type="entry name" value="RNaseH-like_sf"/>
</dbReference>
<protein>
    <recommendedName>
        <fullName evidence="7">Integrase catalytic domain-containing protein</fullName>
    </recommendedName>
</protein>
<feature type="compositionally biased region" description="Basic residues" evidence="6">
    <location>
        <begin position="327"/>
        <end position="336"/>
    </location>
</feature>
<keyword evidence="3" id="KW-0815">Transposition</keyword>
<dbReference type="PANTHER" id="PTHR10948:SF23">
    <property type="entry name" value="TRANSPOSASE INSI FOR INSERTION SEQUENCE ELEMENT IS30A-RELATED"/>
    <property type="match status" value="1"/>
</dbReference>
<dbReference type="GO" id="GO:0004803">
    <property type="term" value="F:transposase activity"/>
    <property type="evidence" value="ECO:0007669"/>
    <property type="project" value="InterPro"/>
</dbReference>
<comment type="function">
    <text evidence="1">Required for the transposition of the insertion element.</text>
</comment>
<evidence type="ECO:0000313" key="9">
    <source>
        <dbReference type="Proteomes" id="UP000317410"/>
    </source>
</evidence>
<dbReference type="InterPro" id="IPR001584">
    <property type="entry name" value="Integrase_cat-core"/>
</dbReference>
<dbReference type="Pfam" id="PF13936">
    <property type="entry name" value="HTH_38"/>
    <property type="match status" value="1"/>
</dbReference>
<comment type="similarity">
    <text evidence="2">Belongs to the transposase IS30 family.</text>
</comment>
<dbReference type="PROSITE" id="PS01043">
    <property type="entry name" value="TRANSPOSASE_IS30"/>
    <property type="match status" value="1"/>
</dbReference>
<accession>A0A4Y4BDQ8</accession>
<evidence type="ECO:0000256" key="4">
    <source>
        <dbReference type="ARBA" id="ARBA00023125"/>
    </source>
</evidence>
<dbReference type="GO" id="GO:0015074">
    <property type="term" value="P:DNA integration"/>
    <property type="evidence" value="ECO:0007669"/>
    <property type="project" value="InterPro"/>
</dbReference>
<dbReference type="NCBIfam" id="NF033563">
    <property type="entry name" value="transpos_IS30"/>
    <property type="match status" value="1"/>
</dbReference>
<comment type="caution">
    <text evidence="8">The sequence shown here is derived from an EMBL/GenBank/DDBJ whole genome shotgun (WGS) entry which is preliminary data.</text>
</comment>
<feature type="region of interest" description="Disordered" evidence="6">
    <location>
        <begin position="323"/>
        <end position="343"/>
    </location>
</feature>
<evidence type="ECO:0000256" key="5">
    <source>
        <dbReference type="ARBA" id="ARBA00023172"/>
    </source>
</evidence>
<evidence type="ECO:0000313" key="8">
    <source>
        <dbReference type="EMBL" id="GEC76773.1"/>
    </source>
</evidence>
<evidence type="ECO:0000256" key="6">
    <source>
        <dbReference type="SAM" id="MobiDB-lite"/>
    </source>
</evidence>
<dbReference type="GO" id="GO:0005829">
    <property type="term" value="C:cytosol"/>
    <property type="evidence" value="ECO:0007669"/>
    <property type="project" value="TreeGrafter"/>
</dbReference>
<keyword evidence="5" id="KW-0233">DNA recombination</keyword>
<name>A0A4Y4BDQ8_MICMQ</name>
<dbReference type="Proteomes" id="UP000317410">
    <property type="component" value="Unassembled WGS sequence"/>
</dbReference>
<evidence type="ECO:0000256" key="2">
    <source>
        <dbReference type="ARBA" id="ARBA00006363"/>
    </source>
</evidence>
<feature type="domain" description="Integrase catalytic" evidence="7">
    <location>
        <begin position="353"/>
        <end position="516"/>
    </location>
</feature>
<dbReference type="InterPro" id="IPR001598">
    <property type="entry name" value="Transposase_IS30_CS"/>
</dbReference>